<proteinExistence type="predicted"/>
<dbReference type="PATRIC" id="fig|1115803.3.peg.278"/>
<protein>
    <submittedName>
        <fullName evidence="4">Beta-lactamase</fullName>
    </submittedName>
</protein>
<feature type="region of interest" description="Disordered" evidence="1">
    <location>
        <begin position="287"/>
        <end position="307"/>
    </location>
</feature>
<accession>J3JLA3</accession>
<feature type="compositionally biased region" description="Polar residues" evidence="1">
    <location>
        <begin position="289"/>
        <end position="299"/>
    </location>
</feature>
<evidence type="ECO:0000256" key="1">
    <source>
        <dbReference type="SAM" id="MobiDB-lite"/>
    </source>
</evidence>
<dbReference type="Gene3D" id="3.40.710.10">
    <property type="entry name" value="DD-peptidase/beta-lactamase superfamily"/>
    <property type="match status" value="1"/>
</dbReference>
<dbReference type="SUPFAM" id="SSF56601">
    <property type="entry name" value="beta-lactamase/transpeptidase-like"/>
    <property type="match status" value="1"/>
</dbReference>
<name>J3JLA3_ACTNH</name>
<dbReference type="Proteomes" id="UP000007814">
    <property type="component" value="Unassembled WGS sequence"/>
</dbReference>
<feature type="transmembrane region" description="Helical" evidence="2">
    <location>
        <begin position="425"/>
        <end position="447"/>
    </location>
</feature>
<gene>
    <name evidence="4" type="ORF">HMPREF1129_2831</name>
</gene>
<comment type="caution">
    <text evidence="4">The sequence shown here is derived from an EMBL/GenBank/DDBJ whole genome shotgun (WGS) entry which is preliminary data.</text>
</comment>
<keyword evidence="2" id="KW-0472">Membrane</keyword>
<evidence type="ECO:0000313" key="5">
    <source>
        <dbReference type="Proteomes" id="UP000007814"/>
    </source>
</evidence>
<dbReference type="Pfam" id="PF00144">
    <property type="entry name" value="Beta-lactamase"/>
    <property type="match status" value="1"/>
</dbReference>
<evidence type="ECO:0000259" key="3">
    <source>
        <dbReference type="Pfam" id="PF00144"/>
    </source>
</evidence>
<feature type="domain" description="Beta-lactamase-related" evidence="3">
    <location>
        <begin position="81"/>
        <end position="407"/>
    </location>
</feature>
<dbReference type="InterPro" id="IPR012338">
    <property type="entry name" value="Beta-lactam/transpept-like"/>
</dbReference>
<dbReference type="EMBL" id="ALJK01000025">
    <property type="protein sequence ID" value="EJN86001.1"/>
    <property type="molecule type" value="Genomic_DNA"/>
</dbReference>
<dbReference type="InterPro" id="IPR001466">
    <property type="entry name" value="Beta-lactam-related"/>
</dbReference>
<organism evidence="4 5">
    <name type="scientific">Actinomyces naeslundii (strain ATCC 12104 / DSM 43013 / CCUG 2238 / JCM 8349 / NCTC 10301 / Howell 279)</name>
    <dbReference type="NCBI Taxonomy" id="1115803"/>
    <lineage>
        <taxon>Bacteria</taxon>
        <taxon>Bacillati</taxon>
        <taxon>Actinomycetota</taxon>
        <taxon>Actinomycetes</taxon>
        <taxon>Actinomycetales</taxon>
        <taxon>Actinomycetaceae</taxon>
        <taxon>Actinomyces</taxon>
    </lineage>
</organism>
<feature type="transmembrane region" description="Helical" evidence="2">
    <location>
        <begin position="517"/>
        <end position="538"/>
    </location>
</feature>
<dbReference type="PANTHER" id="PTHR43283">
    <property type="entry name" value="BETA-LACTAMASE-RELATED"/>
    <property type="match status" value="1"/>
</dbReference>
<reference evidence="4 5" key="1">
    <citation type="submission" date="2012-07" db="EMBL/GenBank/DDBJ databases">
        <authorList>
            <person name="Durkin A.S."/>
            <person name="McCorrison J."/>
            <person name="Torralba M."/>
            <person name="Gillis M."/>
            <person name="Methe B."/>
            <person name="Sutton G."/>
            <person name="Nelson K.E."/>
        </authorList>
    </citation>
    <scope>NUCLEOTIDE SEQUENCE [LARGE SCALE GENOMIC DNA]</scope>
    <source>
        <strain evidence="5">ATCC 12104 / DSM 43013 / CCUG 2238 / JCM 8349 / NCTC 10301 / Howell 279</strain>
    </source>
</reference>
<keyword evidence="2" id="KW-0812">Transmembrane</keyword>
<keyword evidence="2" id="KW-1133">Transmembrane helix</keyword>
<dbReference type="InterPro" id="IPR050789">
    <property type="entry name" value="Diverse_Enzym_Activities"/>
</dbReference>
<feature type="compositionally biased region" description="Polar residues" evidence="1">
    <location>
        <begin position="8"/>
        <end position="34"/>
    </location>
</feature>
<feature type="transmembrane region" description="Helical" evidence="2">
    <location>
        <begin position="40"/>
        <end position="61"/>
    </location>
</feature>
<evidence type="ECO:0000256" key="2">
    <source>
        <dbReference type="SAM" id="Phobius"/>
    </source>
</evidence>
<feature type="transmembrane region" description="Helical" evidence="2">
    <location>
        <begin position="485"/>
        <end position="505"/>
    </location>
</feature>
<feature type="region of interest" description="Disordered" evidence="1">
    <location>
        <begin position="1"/>
        <end position="34"/>
    </location>
</feature>
<dbReference type="AlphaFoldDB" id="J3JLA3"/>
<dbReference type="PANTHER" id="PTHR43283:SF7">
    <property type="entry name" value="BETA-LACTAMASE-RELATED DOMAIN-CONTAINING PROTEIN"/>
    <property type="match status" value="1"/>
</dbReference>
<feature type="transmembrane region" description="Helical" evidence="2">
    <location>
        <begin position="459"/>
        <end position="479"/>
    </location>
</feature>
<evidence type="ECO:0000313" key="4">
    <source>
        <dbReference type="EMBL" id="EJN86001.1"/>
    </source>
</evidence>
<dbReference type="eggNOG" id="COG1680">
    <property type="taxonomic scope" value="Bacteria"/>
</dbReference>
<sequence length="541" mass="57143">MWAITLRQPGSMSTDTSPLRRSHPPSQQVRPTSPIRSRSLLPRWACAVLAVCLALMVFAVGPHAPKADTSSITGDKDLAKQVISLLPDDYQARGIHVSVITAEGARHAGIGTAASGQQYTSTTPMEIGSITKTFSGQLLADAVARGEVKASDPLSTHLPELAGTPAGEATLEEVASHRSGIPGVPSQDQTWFALRGDILGLNPFSDSTDQLIEKTRTTEMGKRGEFAYSNLGISLLGEALKRAAGADSWKSYISERLFTPLGMEHTTLIANQSEIPDGAIHGVQANGRRGQSLSGTASNPAGAGVWSTPEDMTRYAQAVLTGTAPGGDSPQEPRWPAEVLAGFQLPGEKIGYTWYTDVVDGHTIISHGGTTMEYMTHLAIDKESGKAVMVYTDQNTDGTAAALAATLLTDGQKISTAHLPVPAEMLLQGMILGIFTILALVMGLYTAARAASAPSRMAVICRVAALLACLAAAAASGPWAHVPTWILAVASLPGLYGIVRGMTLWPDLPTLPRRRAWLGWTQLALTVAFVAVCLFVAWPKA</sequence>